<feature type="compositionally biased region" description="Basic and acidic residues" evidence="1">
    <location>
        <begin position="351"/>
        <end position="362"/>
    </location>
</feature>
<evidence type="ECO:0000313" key="4">
    <source>
        <dbReference type="Proteomes" id="UP000221165"/>
    </source>
</evidence>
<feature type="transmembrane region" description="Helical" evidence="2">
    <location>
        <begin position="620"/>
        <end position="650"/>
    </location>
</feature>
<feature type="compositionally biased region" description="Low complexity" evidence="1">
    <location>
        <begin position="1037"/>
        <end position="1062"/>
    </location>
</feature>
<accession>A0A2C6LFV2</accession>
<feature type="compositionally biased region" description="Basic and acidic residues" evidence="1">
    <location>
        <begin position="192"/>
        <end position="213"/>
    </location>
</feature>
<feature type="compositionally biased region" description="Basic and acidic residues" evidence="1">
    <location>
        <begin position="75"/>
        <end position="84"/>
    </location>
</feature>
<keyword evidence="2" id="KW-0472">Membrane</keyword>
<dbReference type="GeneID" id="94424096"/>
<feature type="compositionally biased region" description="Low complexity" evidence="1">
    <location>
        <begin position="457"/>
        <end position="466"/>
    </location>
</feature>
<comment type="caution">
    <text evidence="3">The sequence shown here is derived from an EMBL/GenBank/DDBJ whole genome shotgun (WGS) entry which is preliminary data.</text>
</comment>
<dbReference type="Proteomes" id="UP000221165">
    <property type="component" value="Unassembled WGS sequence"/>
</dbReference>
<feature type="compositionally biased region" description="Basic and acidic residues" evidence="1">
    <location>
        <begin position="475"/>
        <end position="488"/>
    </location>
</feature>
<feature type="region of interest" description="Disordered" evidence="1">
    <location>
        <begin position="174"/>
        <end position="215"/>
    </location>
</feature>
<dbReference type="EMBL" id="MIGC01000257">
    <property type="protein sequence ID" value="PHJ25493.1"/>
    <property type="molecule type" value="Genomic_DNA"/>
</dbReference>
<feature type="region of interest" description="Disordered" evidence="1">
    <location>
        <begin position="52"/>
        <end position="161"/>
    </location>
</feature>
<feature type="compositionally biased region" description="Basic and acidic residues" evidence="1">
    <location>
        <begin position="1293"/>
        <end position="1302"/>
    </location>
</feature>
<dbReference type="OrthoDB" id="10534849at2759"/>
<feature type="region of interest" description="Disordered" evidence="1">
    <location>
        <begin position="318"/>
        <end position="366"/>
    </location>
</feature>
<feature type="region of interest" description="Disordered" evidence="1">
    <location>
        <begin position="949"/>
        <end position="979"/>
    </location>
</feature>
<feature type="compositionally biased region" description="Basic and acidic residues" evidence="1">
    <location>
        <begin position="9"/>
        <end position="18"/>
    </location>
</feature>
<feature type="compositionally biased region" description="Basic and acidic residues" evidence="1">
    <location>
        <begin position="1236"/>
        <end position="1259"/>
    </location>
</feature>
<feature type="compositionally biased region" description="Basic and acidic residues" evidence="1">
    <location>
        <begin position="318"/>
        <end position="344"/>
    </location>
</feature>
<keyword evidence="2 3" id="KW-0812">Transmembrane</keyword>
<feature type="compositionally biased region" description="Basic and acidic residues" evidence="1">
    <location>
        <begin position="93"/>
        <end position="102"/>
    </location>
</feature>
<feature type="region of interest" description="Disordered" evidence="1">
    <location>
        <begin position="1029"/>
        <end position="1065"/>
    </location>
</feature>
<evidence type="ECO:0000313" key="3">
    <source>
        <dbReference type="EMBL" id="PHJ25493.1"/>
    </source>
</evidence>
<feature type="region of interest" description="Disordered" evidence="1">
    <location>
        <begin position="551"/>
        <end position="570"/>
    </location>
</feature>
<dbReference type="VEuPathDB" id="ToxoDB:CSUI_000654"/>
<keyword evidence="2" id="KW-1133">Transmembrane helix</keyword>
<feature type="region of interest" description="Disordered" evidence="1">
    <location>
        <begin position="444"/>
        <end position="504"/>
    </location>
</feature>
<feature type="region of interest" description="Disordered" evidence="1">
    <location>
        <begin position="772"/>
        <end position="845"/>
    </location>
</feature>
<name>A0A2C6LFV2_9APIC</name>
<reference evidence="3 4" key="1">
    <citation type="journal article" date="2017" name="Int. J. Parasitol.">
        <title>The genome of the protozoan parasite Cystoisospora suis and a reverse vaccinology approach to identify vaccine candidates.</title>
        <authorList>
            <person name="Palmieri N."/>
            <person name="Shrestha A."/>
            <person name="Ruttkowski B."/>
            <person name="Beck T."/>
            <person name="Vogl C."/>
            <person name="Tomley F."/>
            <person name="Blake D.P."/>
            <person name="Joachim A."/>
        </authorList>
    </citation>
    <scope>NUCLEOTIDE SEQUENCE [LARGE SCALE GENOMIC DNA]</scope>
    <source>
        <strain evidence="3 4">Wien I</strain>
    </source>
</reference>
<proteinExistence type="predicted"/>
<feature type="region of interest" description="Disordered" evidence="1">
    <location>
        <begin position="1288"/>
        <end position="1349"/>
    </location>
</feature>
<evidence type="ECO:0000256" key="2">
    <source>
        <dbReference type="SAM" id="Phobius"/>
    </source>
</evidence>
<feature type="region of interest" description="Disordered" evidence="1">
    <location>
        <begin position="1"/>
        <end position="34"/>
    </location>
</feature>
<evidence type="ECO:0000256" key="1">
    <source>
        <dbReference type="SAM" id="MobiDB-lite"/>
    </source>
</evidence>
<feature type="compositionally biased region" description="Basic and acidic residues" evidence="1">
    <location>
        <begin position="780"/>
        <end position="813"/>
    </location>
</feature>
<dbReference type="RefSeq" id="XP_067927139.1">
    <property type="nucleotide sequence ID" value="XM_068060885.1"/>
</dbReference>
<feature type="compositionally biased region" description="Polar residues" evidence="1">
    <location>
        <begin position="104"/>
        <end position="145"/>
    </location>
</feature>
<keyword evidence="4" id="KW-1185">Reference proteome</keyword>
<protein>
    <submittedName>
        <fullName evidence="3">Transmembrane protein</fullName>
    </submittedName>
</protein>
<organism evidence="3 4">
    <name type="scientific">Cystoisospora suis</name>
    <dbReference type="NCBI Taxonomy" id="483139"/>
    <lineage>
        <taxon>Eukaryota</taxon>
        <taxon>Sar</taxon>
        <taxon>Alveolata</taxon>
        <taxon>Apicomplexa</taxon>
        <taxon>Conoidasida</taxon>
        <taxon>Coccidia</taxon>
        <taxon>Eucoccidiorida</taxon>
        <taxon>Eimeriorina</taxon>
        <taxon>Sarcocystidae</taxon>
        <taxon>Cystoisospora</taxon>
    </lineage>
</organism>
<feature type="transmembrane region" description="Helical" evidence="2">
    <location>
        <begin position="1178"/>
        <end position="1196"/>
    </location>
</feature>
<sequence length="1379" mass="150512">MTATQGDALCRRGSRDSVVEAIGGNTEASTEEDNSSALLYIGKCDEILSQPVFGDEDQTSDFSSLCASPHSARSGRRDKSRVEGDEVEVTSEEGSKKSERLHWCQSQSKSVTPRCSSKQTASTSVQPPTVTATRFSTVSASTVDSGQGKEHEDVPSPSPSTLSLARRVFSFLMPRRRGGGSSPRSLALKGEAQSDTKDKPGGDRDTSREDKQQQRKVLKQGSCSFCYRIPRYLWDVVCGVSLCLLGIVPPSASRIRGVRRRRPGRITAVSTSTGTGGVQTRLRDQKGQTGEVLRPHQQKFLSSISQIEDSERERALQIKAGDRVDFPSRTGGEEVARRRGTKEETETDDQGASRKEGQDEKWTSGSVTTRIHPWSFLTSHVPSTSSSSASSCPLLSVPAEAVLGPTNHSLLSPTGRAAELADVSPTVEQGRALHTRRKTVDREWGESCRADQDDDFSSSPPFAAAQHTGVSQETVQRRGQTDCSRSEGCEGSTGFSQDQEPEPRCASQARGVVLMQMVPPASLHWRGGSLSWLSDISRYFLDLLRTGKRDRRASFEQSDNESRPLHESPSTLCVSGTLFLRKNTGQQEGRTGNGGGNEVGRRERRSKVLKDWVRSPRVKVLGLVAGMSFLLLLVQCLTPVVCVFGLLFLISSFALGTSFVRLIHEHGVVIAVPPEASRVLEDARLLDLLYVQLFSGRHSFYISRLVALLFANPTPEEALALLEGWHPVLVRLLTTRGVLNACPKRFKRVFYGTGRFNKERIGGKGAWRQGGLCGGDSLEEQGREESGGDRQEGNRRPRERREQSERESCHGEGEPWNALSSQLDQGAEGRQPSVFTKSGPEHRPVTTTVSYTLDMSEWSHLPARQLPHGSPAPVISTSPRHDVALDSVSPLLPSSSAESLPKSPFPDPCLFARPNDPQQDRCSQHSTAFSRSVLPRPFGEDSAGYANSFEESASSKFPEPVRPSCRVRPSSGHEQHKGVVSRRATAVCSRVYSVLSRGIYGKGFWRGGSPGEKSEDQVRQLENSAILNQPQAGLLAPSTSPVSSRSLGSSSDSVVSLPSGSRTPPWAKEVAPPLTPAHCFVPSFDAYYQGGETKKSKLQRKACQVVSEMGQRIGPRRKLFPPVAPIIMRLVVTRLVMSPSLRAAIGRLKAKLLPISIAFALLAAALRQRSVRRLYGQLPLGVLFWAAVSVYLYLVTSPSPPRWLLRLLRLRRRAFSRGSLHERAISPVFVEEGEKKVGAGTRERSEQVAKASSEVRKGEQISSSSPGIGASLNNATVKTLVACSRSEWSSSQEKQHHRESKTSSRFFSDDAGWSKSRRQGGGKDDLSATGDVTPAAGRSSTKPGAGTTDPHLVVCKEAVLQFLSEQFWPYSSSRGEDRN</sequence>
<gene>
    <name evidence="3" type="ORF">CSUI_000654</name>
</gene>
<feature type="region of interest" description="Disordered" evidence="1">
    <location>
        <begin position="1236"/>
        <end position="1268"/>
    </location>
</feature>